<dbReference type="InterPro" id="IPR050496">
    <property type="entry name" value="SNF2_RAD54_helicase_repair"/>
</dbReference>
<keyword evidence="4" id="KW-0547">Nucleotide-binding</keyword>
<evidence type="ECO:0000256" key="1">
    <source>
        <dbReference type="ARBA" id="ARBA00004236"/>
    </source>
</evidence>
<dbReference type="GO" id="GO:0000724">
    <property type="term" value="P:double-strand break repair via homologous recombination"/>
    <property type="evidence" value="ECO:0007669"/>
    <property type="project" value="TreeGrafter"/>
</dbReference>
<keyword evidence="10" id="KW-0472">Membrane</keyword>
<dbReference type="InterPro" id="IPR028002">
    <property type="entry name" value="Myb_DNA-bind_5"/>
</dbReference>
<dbReference type="Pfam" id="PF13873">
    <property type="entry name" value="Myb_DNA-bind_5"/>
    <property type="match status" value="1"/>
</dbReference>
<dbReference type="Proteomes" id="UP000727407">
    <property type="component" value="Unassembled WGS sequence"/>
</dbReference>
<dbReference type="PROSITE" id="PS51194">
    <property type="entry name" value="HELICASE_CTER"/>
    <property type="match status" value="1"/>
</dbReference>
<dbReference type="Pfam" id="PF00176">
    <property type="entry name" value="SNF2-rel_dom"/>
    <property type="match status" value="1"/>
</dbReference>
<feature type="region of interest" description="Disordered" evidence="13">
    <location>
        <begin position="879"/>
        <end position="900"/>
    </location>
</feature>
<dbReference type="FunFam" id="2.60.40.60:FF:000163">
    <property type="entry name" value="Cadherin 17"/>
    <property type="match status" value="1"/>
</dbReference>
<dbReference type="InterPro" id="IPR027417">
    <property type="entry name" value="P-loop_NTPase"/>
</dbReference>
<evidence type="ECO:0000256" key="4">
    <source>
        <dbReference type="ARBA" id="ARBA00022741"/>
    </source>
</evidence>
<dbReference type="Gene3D" id="3.40.50.10810">
    <property type="entry name" value="Tandem AAA-ATPase domain"/>
    <property type="match status" value="1"/>
</dbReference>
<evidence type="ECO:0000259" key="15">
    <source>
        <dbReference type="PROSITE" id="PS51192"/>
    </source>
</evidence>
<dbReference type="PROSITE" id="PS51192">
    <property type="entry name" value="HELICASE_ATP_BIND_1"/>
    <property type="match status" value="1"/>
</dbReference>
<feature type="domain" description="Cadherin" evidence="14">
    <location>
        <begin position="1373"/>
        <end position="1442"/>
    </location>
</feature>
<dbReference type="GO" id="GO:0005524">
    <property type="term" value="F:ATP binding"/>
    <property type="evidence" value="ECO:0007669"/>
    <property type="project" value="UniProtKB-KW"/>
</dbReference>
<evidence type="ECO:0000256" key="5">
    <source>
        <dbReference type="ARBA" id="ARBA00022801"/>
    </source>
</evidence>
<feature type="domain" description="Cadherin" evidence="14">
    <location>
        <begin position="1786"/>
        <end position="1874"/>
    </location>
</feature>
<dbReference type="Pfam" id="PF00271">
    <property type="entry name" value="Helicase_C"/>
    <property type="match status" value="1"/>
</dbReference>
<evidence type="ECO:0000256" key="2">
    <source>
        <dbReference type="ARBA" id="ARBA00022475"/>
    </source>
</evidence>
<dbReference type="PROSITE" id="PS50268">
    <property type="entry name" value="CADHERIN_2"/>
    <property type="match status" value="7"/>
</dbReference>
<dbReference type="GO" id="GO:0016787">
    <property type="term" value="F:hydrolase activity"/>
    <property type="evidence" value="ECO:0007669"/>
    <property type="project" value="UniProtKB-KW"/>
</dbReference>
<keyword evidence="8" id="KW-0067">ATP-binding</keyword>
<dbReference type="InterPro" id="IPR020894">
    <property type="entry name" value="Cadherin_CS"/>
</dbReference>
<feature type="compositionally biased region" description="Polar residues" evidence="13">
    <location>
        <begin position="34"/>
        <end position="67"/>
    </location>
</feature>
<evidence type="ECO:0000259" key="14">
    <source>
        <dbReference type="PROSITE" id="PS50268"/>
    </source>
</evidence>
<feature type="domain" description="Helicase ATP-binding" evidence="15">
    <location>
        <begin position="343"/>
        <end position="510"/>
    </location>
</feature>
<evidence type="ECO:0000256" key="7">
    <source>
        <dbReference type="ARBA" id="ARBA00022837"/>
    </source>
</evidence>
<feature type="region of interest" description="Disordered" evidence="13">
    <location>
        <begin position="118"/>
        <end position="137"/>
    </location>
</feature>
<evidence type="ECO:0000313" key="18">
    <source>
        <dbReference type="Proteomes" id="UP000727407"/>
    </source>
</evidence>
<evidence type="ECO:0000256" key="9">
    <source>
        <dbReference type="ARBA" id="ARBA00022889"/>
    </source>
</evidence>
<dbReference type="GO" id="GO:0005886">
    <property type="term" value="C:plasma membrane"/>
    <property type="evidence" value="ECO:0007669"/>
    <property type="project" value="UniProtKB-SubCell"/>
</dbReference>
<dbReference type="GO" id="GO:0007131">
    <property type="term" value="P:reciprocal meiotic recombination"/>
    <property type="evidence" value="ECO:0007669"/>
    <property type="project" value="TreeGrafter"/>
</dbReference>
<dbReference type="CDD" id="cd18793">
    <property type="entry name" value="SF2_C_SNF"/>
    <property type="match status" value="1"/>
</dbReference>
<comment type="subcellular location">
    <subcellularLocation>
        <location evidence="1">Cell membrane</location>
    </subcellularLocation>
</comment>
<dbReference type="GO" id="GO:0005634">
    <property type="term" value="C:nucleus"/>
    <property type="evidence" value="ECO:0007669"/>
    <property type="project" value="TreeGrafter"/>
</dbReference>
<keyword evidence="7 12" id="KW-0106">Calcium</keyword>
<dbReference type="InterPro" id="IPR000330">
    <property type="entry name" value="SNF2_N"/>
</dbReference>
<dbReference type="OrthoDB" id="9946173at2759"/>
<dbReference type="FunFam" id="3.40.50.10810:FF:000020">
    <property type="entry name" value="DNA repair and recombination protein RAD54B"/>
    <property type="match status" value="1"/>
</dbReference>
<dbReference type="PANTHER" id="PTHR45629:SF7">
    <property type="entry name" value="DNA EXCISION REPAIR PROTEIN ERCC-6-RELATED"/>
    <property type="match status" value="1"/>
</dbReference>
<dbReference type="SMART" id="SM00112">
    <property type="entry name" value="CA"/>
    <property type="match status" value="7"/>
</dbReference>
<evidence type="ECO:0000256" key="12">
    <source>
        <dbReference type="PROSITE-ProRule" id="PRU00043"/>
    </source>
</evidence>
<feature type="non-terminal residue" evidence="17">
    <location>
        <position position="1"/>
    </location>
</feature>
<feature type="domain" description="Cadherin" evidence="14">
    <location>
        <begin position="1669"/>
        <end position="1769"/>
    </location>
</feature>
<protein>
    <submittedName>
        <fullName evidence="17">DNA repair and recombination protein RAD54B</fullName>
    </submittedName>
</protein>
<dbReference type="FunFam" id="2.60.40.60:FF:000011">
    <property type="entry name" value="Cadherin 1"/>
    <property type="match status" value="1"/>
</dbReference>
<dbReference type="InterPro" id="IPR049730">
    <property type="entry name" value="SNF2/RAD54-like_C"/>
</dbReference>
<dbReference type="GO" id="GO:0007156">
    <property type="term" value="P:homophilic cell adhesion via plasma membrane adhesion molecules"/>
    <property type="evidence" value="ECO:0007669"/>
    <property type="project" value="InterPro"/>
</dbReference>
<dbReference type="SUPFAM" id="SSF49313">
    <property type="entry name" value="Cadherin-like"/>
    <property type="match status" value="6"/>
</dbReference>
<evidence type="ECO:0000256" key="3">
    <source>
        <dbReference type="ARBA" id="ARBA00022737"/>
    </source>
</evidence>
<dbReference type="SUPFAM" id="SSF52540">
    <property type="entry name" value="P-loop containing nucleoside triphosphate hydrolases"/>
    <property type="match status" value="2"/>
</dbReference>
<dbReference type="InterPro" id="IPR014001">
    <property type="entry name" value="Helicase_ATP-bd"/>
</dbReference>
<gene>
    <name evidence="17" type="primary">rad54b</name>
    <name evidence="17" type="ORF">DAT39_005962</name>
</gene>
<proteinExistence type="predicted"/>
<dbReference type="GO" id="GO:0005509">
    <property type="term" value="F:calcium ion binding"/>
    <property type="evidence" value="ECO:0007669"/>
    <property type="project" value="UniProtKB-UniRule"/>
</dbReference>
<evidence type="ECO:0000256" key="8">
    <source>
        <dbReference type="ARBA" id="ARBA00022840"/>
    </source>
</evidence>
<accession>A0A8J4U4M1</accession>
<feature type="region of interest" description="Disordered" evidence="13">
    <location>
        <begin position="1"/>
        <end position="67"/>
    </location>
</feature>
<feature type="domain" description="Cadherin" evidence="14">
    <location>
        <begin position="1559"/>
        <end position="1668"/>
    </location>
</feature>
<feature type="domain" description="Cadherin" evidence="14">
    <location>
        <begin position="1085"/>
        <end position="1175"/>
    </location>
</feature>
<keyword evidence="18" id="KW-1185">Reference proteome</keyword>
<dbReference type="PROSITE" id="PS00232">
    <property type="entry name" value="CADHERIN_1"/>
    <property type="match status" value="2"/>
</dbReference>
<dbReference type="Gene3D" id="3.40.50.300">
    <property type="entry name" value="P-loop containing nucleotide triphosphate hydrolases"/>
    <property type="match status" value="1"/>
</dbReference>
<dbReference type="InterPro" id="IPR001650">
    <property type="entry name" value="Helicase_C-like"/>
</dbReference>
<feature type="domain" description="Helicase C-terminal" evidence="16">
    <location>
        <begin position="672"/>
        <end position="836"/>
    </location>
</feature>
<keyword evidence="6" id="KW-0347">Helicase</keyword>
<dbReference type="FunFam" id="2.60.40.60:FF:000019">
    <property type="entry name" value="Cadherin 2"/>
    <property type="match status" value="1"/>
</dbReference>
<dbReference type="SMART" id="SM00487">
    <property type="entry name" value="DEXDc"/>
    <property type="match status" value="1"/>
</dbReference>
<dbReference type="InterPro" id="IPR002126">
    <property type="entry name" value="Cadherin-like_dom"/>
</dbReference>
<keyword evidence="9" id="KW-0130">Cell adhesion</keyword>
<feature type="domain" description="Cadherin" evidence="14">
    <location>
        <begin position="1443"/>
        <end position="1551"/>
    </location>
</feature>
<dbReference type="GO" id="GO:0004386">
    <property type="term" value="F:helicase activity"/>
    <property type="evidence" value="ECO:0007669"/>
    <property type="project" value="UniProtKB-KW"/>
</dbReference>
<organism evidence="17 18">
    <name type="scientific">Clarias magur</name>
    <name type="common">Asian catfish</name>
    <name type="synonym">Macropteronotus magur</name>
    <dbReference type="NCBI Taxonomy" id="1594786"/>
    <lineage>
        <taxon>Eukaryota</taxon>
        <taxon>Metazoa</taxon>
        <taxon>Chordata</taxon>
        <taxon>Craniata</taxon>
        <taxon>Vertebrata</taxon>
        <taxon>Euteleostomi</taxon>
        <taxon>Actinopterygii</taxon>
        <taxon>Neopterygii</taxon>
        <taxon>Teleostei</taxon>
        <taxon>Ostariophysi</taxon>
        <taxon>Siluriformes</taxon>
        <taxon>Clariidae</taxon>
        <taxon>Clarias</taxon>
    </lineage>
</organism>
<reference evidence="17" key="1">
    <citation type="submission" date="2020-07" db="EMBL/GenBank/DDBJ databases">
        <title>Clarias magur genome sequencing, assembly and annotation.</title>
        <authorList>
            <person name="Kushwaha B."/>
            <person name="Kumar R."/>
            <person name="Das P."/>
            <person name="Joshi C.G."/>
            <person name="Kumar D."/>
            <person name="Nagpure N.S."/>
            <person name="Pandey M."/>
            <person name="Agarwal S."/>
            <person name="Srivastava S."/>
            <person name="Singh M."/>
            <person name="Sahoo L."/>
            <person name="Jayasankar P."/>
            <person name="Meher P.K."/>
            <person name="Koringa P.G."/>
            <person name="Iquebal M.A."/>
            <person name="Das S.P."/>
            <person name="Bit A."/>
            <person name="Patnaik S."/>
            <person name="Patel N."/>
            <person name="Shah T.M."/>
            <person name="Hinsu A."/>
            <person name="Jena J.K."/>
        </authorList>
    </citation>
    <scope>NUCLEOTIDE SEQUENCE</scope>
    <source>
        <strain evidence="17">CIFAMagur01</strain>
        <tissue evidence="17">Testis</tissue>
    </source>
</reference>
<dbReference type="FunFam" id="2.60.40.60:FF:000151">
    <property type="entry name" value="Cadherin 17"/>
    <property type="match status" value="1"/>
</dbReference>
<dbReference type="Gene3D" id="1.20.120.850">
    <property type="entry name" value="SWI2/SNF2 ATPases, N-terminal domain"/>
    <property type="match status" value="1"/>
</dbReference>
<dbReference type="Gene3D" id="2.60.40.60">
    <property type="entry name" value="Cadherins"/>
    <property type="match status" value="7"/>
</dbReference>
<keyword evidence="5" id="KW-0378">Hydrolase</keyword>
<dbReference type="InterPro" id="IPR015919">
    <property type="entry name" value="Cadherin-like_sf"/>
</dbReference>
<evidence type="ECO:0000256" key="13">
    <source>
        <dbReference type="SAM" id="MobiDB-lite"/>
    </source>
</evidence>
<dbReference type="InterPro" id="IPR038718">
    <property type="entry name" value="SNF2-like_sf"/>
</dbReference>
<dbReference type="GO" id="GO:0015616">
    <property type="term" value="F:DNA translocase activity"/>
    <property type="evidence" value="ECO:0007669"/>
    <property type="project" value="TreeGrafter"/>
</dbReference>
<dbReference type="CDD" id="cd11304">
    <property type="entry name" value="Cadherin_repeat"/>
    <property type="match status" value="6"/>
</dbReference>
<dbReference type="GO" id="GO:0045216">
    <property type="term" value="P:cell-cell junction organization"/>
    <property type="evidence" value="ECO:0007669"/>
    <property type="project" value="UniProtKB-ARBA"/>
</dbReference>
<comment type="caution">
    <text evidence="17">The sequence shown here is derived from an EMBL/GenBank/DDBJ whole genome shotgun (WGS) entry which is preliminary data.</text>
</comment>
<evidence type="ECO:0000313" key="17">
    <source>
        <dbReference type="EMBL" id="KAF5904324.1"/>
    </source>
</evidence>
<evidence type="ECO:0000256" key="10">
    <source>
        <dbReference type="ARBA" id="ARBA00023136"/>
    </source>
</evidence>
<feature type="compositionally biased region" description="Low complexity" evidence="13">
    <location>
        <begin position="1032"/>
        <end position="1042"/>
    </location>
</feature>
<dbReference type="GO" id="GO:0060027">
    <property type="term" value="P:convergent extension involved in gastrulation"/>
    <property type="evidence" value="ECO:0007669"/>
    <property type="project" value="UniProtKB-ARBA"/>
</dbReference>
<keyword evidence="3" id="KW-0677">Repeat</keyword>
<evidence type="ECO:0000256" key="11">
    <source>
        <dbReference type="ARBA" id="ARBA00023180"/>
    </source>
</evidence>
<dbReference type="FunFam" id="3.40.50.300:FF:000332">
    <property type="entry name" value="DNA repair and recombination protein RAD54-like"/>
    <property type="match status" value="1"/>
</dbReference>
<keyword evidence="11" id="KW-0325">Glycoprotein</keyword>
<evidence type="ECO:0000259" key="16">
    <source>
        <dbReference type="PROSITE" id="PS51194"/>
    </source>
</evidence>
<dbReference type="PRINTS" id="PR00205">
    <property type="entry name" value="CADHERIN"/>
</dbReference>
<dbReference type="SMART" id="SM00490">
    <property type="entry name" value="HELICc"/>
    <property type="match status" value="1"/>
</dbReference>
<dbReference type="EMBL" id="QNUK01000059">
    <property type="protein sequence ID" value="KAF5904324.1"/>
    <property type="molecule type" value="Genomic_DNA"/>
</dbReference>
<name>A0A8J4U4M1_CLAMG</name>
<dbReference type="PANTHER" id="PTHR45629">
    <property type="entry name" value="SNF2/RAD54 FAMILY MEMBER"/>
    <property type="match status" value="1"/>
</dbReference>
<dbReference type="Pfam" id="PF00028">
    <property type="entry name" value="Cadherin"/>
    <property type="match status" value="4"/>
</dbReference>
<feature type="compositionally biased region" description="Basic and acidic residues" evidence="13">
    <location>
        <begin position="879"/>
        <end position="890"/>
    </location>
</feature>
<evidence type="ECO:0000256" key="6">
    <source>
        <dbReference type="ARBA" id="ARBA00022806"/>
    </source>
</evidence>
<feature type="region of interest" description="Disordered" evidence="13">
    <location>
        <begin position="1022"/>
        <end position="1046"/>
    </location>
</feature>
<keyword evidence="2" id="KW-1003">Cell membrane</keyword>
<feature type="domain" description="Cadherin" evidence="14">
    <location>
        <begin position="1176"/>
        <end position="1348"/>
    </location>
</feature>
<sequence length="1895" mass="210056">MRRSAAPSQLLHGNAAKKPRFVPPAPVHTGAVPTMNQGQVPTSNTGTSAHSGQVKQPTSAPKSASGNVLNKVQKCLSERTVETPSVAKVPVVSKALARVLSAVAQEEKKENCLESLTSPLESGELPDLPSPQQPEIPMARSTTTTLAARYYNVMWCKVSSRKHKRWEGDAVLVATGRSVVLKDMEGKDIGRGSGYKASELESLCEGQTLTIGGKQIEVMGVISGEDYAKGRCFQDAIVEVSLETAAKAPVIHQRPQLAKPFARPALKDGTMRAREPEGPVYKLRHDPNSPGALVMPRPSANHQWLYNKSGLPLVDVVVDPHLTHHLRPHQREGVVFLYECLMGMRLAGRCGAILADEMGLGKTLQCVCVLWTLLRQGPYGGRAVLKRGLVVCPGSLVKNWAAEFNKWLGRERISVYTVDQDNRAEDFISSPRSPVMVISYEMLLRSVDILKRLEFEVVICDEGHRLKNSNIKTAGALTSLACERRIILTGTPVQNDLQEFYSIIEFVNPGILGTSAAYRKIYEEPILKSRQPTCTEDERCIGEERAAELARLTGAFTLRRTQEIINRFLPGRLEWTVFCRPTELQVQLYNELLSSRPVRSCFAAASTHTSTHSPHLVCINALKKLCNHPGLLYHTIKEKKTDDLYESLCVDHFPEAYATGSFCTGDSGKLLVLSDLLAAIKHVNCTDKVVLVSNYTKTLDLLQDLCAHLGYTWCRLDGQTPVAQRQRIVDSFNHPGSSHFLFLLSSKAGGVGLNLVGASHLVLYDIDWNPANDIQAMARVWRDGQRKTVHIYRFLTTGTIEEKIYQRQVSKQGLSGAVVDLGKKGEHISFSTEELRDLFTFDPNTDCLTHDLLGCKCSGDGTMPEPAQKLTCNYFQRKDKQADSSGEKPGEISGKSMVAKARSSNFTMSEKLDLLRLIKPHIRILEEHANRHAVIVDKNRCWESITERYNNLGGERPPRTVQGLRTLYKRLKESAKQELVQRSQDPAENRGSISEPTKRIMEMIPQLFHAGDKEQTTLPRLQNTMNSPVEPPSSSSSLPAMPDYTPAPRAVTVESEDVKPPPDLQIAYGAGLEDKKGPLDHKVLDVPEGTPAKYPIFQFTSTAEGVSSYHVSGETEGKISISTDGWLYLEEALEWSPGRRHTLNVEAVSADGEIVDGPYTVVLQVVDVNNNPPAFNQSQYTGTIRELSPAGIPFVRVFATDADDPDTPNSQLSYSIESQIPNPNSIALFIIDPNSGEISTTNEGAALIRARTGVMYSRGETRGNVDVLMRKFNEFCSPKIDIPFEDNPFFTCVQRAETRRLNAIQDPDYTLIVRAEDLGGGVPNALSSITRVNIVVTQNLWISPKPLLIMENLENEYPMLLTTVRANDPNALYRLVQKEREVPFPFTINEDGEIYITEPLDREIKDMYILVVLAEDEQGNELEAPMEIQVEVGDVNDNPPQCVNAESVFEVQENENVGSHIGDLMVHDSDQENTKNSLLTYKLLSQTPTNPSDGMFKIDEARGGIQVARRNFRRKDVPQYHLKVSVTDGVYSTQCDVIIKIIDLNNEVPIFEKNDYGRFSIPELAEVGDTLLTIKATDADDPGTGSSKVEYHITAGDPESVFAIEVNDTTGEGRLYIAKPLDYEVQPTYNLRIDARNPEPLIEGVVYDNRSTTVVVIELVDVDEPPVFTVDTVNINIPENITVGTTILAAQAEDPEGHKIMFKLEGDEHGWLDLNPESGELKTKAELDREVVDQLTVRIIACESEGQMQQTEREVSIQLMDVNDNYPKLQKNQGFMCAKKPQPLILTATDGDAEPFGEPFTFSLQMERNSPNWEITAINGTSAKLVLKRKPTSDQTFKIPVTIKDNGNIGITQRVEVRVCNCTDLGYCYMEPGTHAWKFGMSTTMAILGGVLGFI</sequence>